<evidence type="ECO:0000256" key="9">
    <source>
        <dbReference type="ARBA" id="ARBA00074581"/>
    </source>
</evidence>
<keyword evidence="6" id="KW-0574">Periplasm</keyword>
<dbReference type="AlphaFoldDB" id="A0A4U0PRR6"/>
<evidence type="ECO:0000256" key="1">
    <source>
        <dbReference type="ARBA" id="ARBA00001561"/>
    </source>
</evidence>
<dbReference type="OrthoDB" id="9806267at2"/>
<keyword evidence="7" id="KW-0378">Hydrolase</keyword>
<protein>
    <recommendedName>
        <fullName evidence="9">N-acetylmuramoyl-L-alanine amidase AmiC</fullName>
        <ecNumber evidence="4">3.5.1.28</ecNumber>
    </recommendedName>
</protein>
<dbReference type="PANTHER" id="PTHR30404:SF0">
    <property type="entry name" value="N-ACETYLMURAMOYL-L-ALANINE AMIDASE AMIC"/>
    <property type="match status" value="1"/>
</dbReference>
<dbReference type="GO" id="GO:0030288">
    <property type="term" value="C:outer membrane-bounded periplasmic space"/>
    <property type="evidence" value="ECO:0007669"/>
    <property type="project" value="TreeGrafter"/>
</dbReference>
<evidence type="ECO:0000256" key="3">
    <source>
        <dbReference type="ARBA" id="ARBA00010860"/>
    </source>
</evidence>
<reference evidence="12 13" key="1">
    <citation type="submission" date="2019-04" db="EMBL/GenBank/DDBJ databases">
        <title>Chitiniphilus eburnea sp. nov., a novel chitinolytic bacterium isolated from aquaculture sludge.</title>
        <authorList>
            <person name="Sheng M."/>
        </authorList>
    </citation>
    <scope>NUCLEOTIDE SEQUENCE [LARGE SCALE GENOMIC DNA]</scope>
    <source>
        <strain evidence="12 13">HX-2-15</strain>
    </source>
</reference>
<dbReference type="GO" id="GO:0008745">
    <property type="term" value="F:N-acetylmuramoyl-L-alanine amidase activity"/>
    <property type="evidence" value="ECO:0007669"/>
    <property type="project" value="UniProtKB-EC"/>
</dbReference>
<dbReference type="FunFam" id="3.40.630.40:FF:000001">
    <property type="entry name" value="N-acetylmuramoyl-L-alanine amidase"/>
    <property type="match status" value="1"/>
</dbReference>
<evidence type="ECO:0000256" key="4">
    <source>
        <dbReference type="ARBA" id="ARBA00011901"/>
    </source>
</evidence>
<gene>
    <name evidence="12" type="ORF">FAZ21_13755</name>
</gene>
<dbReference type="InterPro" id="IPR050695">
    <property type="entry name" value="N-acetylmuramoyl_amidase_3"/>
</dbReference>
<dbReference type="GO" id="GO:0071555">
    <property type="term" value="P:cell wall organization"/>
    <property type="evidence" value="ECO:0007669"/>
    <property type="project" value="UniProtKB-KW"/>
</dbReference>
<comment type="similarity">
    <text evidence="3">Belongs to the N-acetylmuramoyl-L-alanine amidase 3 family.</text>
</comment>
<feature type="signal peptide" evidence="10">
    <location>
        <begin position="1"/>
        <end position="28"/>
    </location>
</feature>
<evidence type="ECO:0000256" key="6">
    <source>
        <dbReference type="ARBA" id="ARBA00022764"/>
    </source>
</evidence>
<keyword evidence="8" id="KW-0961">Cell wall biogenesis/degradation</keyword>
<comment type="catalytic activity">
    <reaction evidence="1">
        <text>Hydrolyzes the link between N-acetylmuramoyl residues and L-amino acid residues in certain cell-wall glycopeptides.</text>
        <dbReference type="EC" id="3.5.1.28"/>
    </reaction>
</comment>
<dbReference type="CDD" id="cd02696">
    <property type="entry name" value="MurNAc-LAA"/>
    <property type="match status" value="1"/>
</dbReference>
<name>A0A4U0PRR6_9NEIS</name>
<dbReference type="EC" id="3.5.1.28" evidence="4"/>
<dbReference type="Gene3D" id="2.60.40.3500">
    <property type="match status" value="1"/>
</dbReference>
<comment type="caution">
    <text evidence="12">The sequence shown here is derived from an EMBL/GenBank/DDBJ whole genome shotgun (WGS) entry which is preliminary data.</text>
</comment>
<keyword evidence="5 10" id="KW-0732">Signal</keyword>
<dbReference type="Pfam" id="PF01520">
    <property type="entry name" value="Amidase_3"/>
    <property type="match status" value="1"/>
</dbReference>
<dbReference type="PROSITE" id="PS51318">
    <property type="entry name" value="TAT"/>
    <property type="match status" value="1"/>
</dbReference>
<accession>A0A4U0PRR6</accession>
<evidence type="ECO:0000313" key="13">
    <source>
        <dbReference type="Proteomes" id="UP000310016"/>
    </source>
</evidence>
<evidence type="ECO:0000256" key="8">
    <source>
        <dbReference type="ARBA" id="ARBA00023316"/>
    </source>
</evidence>
<evidence type="ECO:0000313" key="12">
    <source>
        <dbReference type="EMBL" id="TJZ71066.1"/>
    </source>
</evidence>
<organism evidence="12 13">
    <name type="scientific">Chitiniphilus eburneus</name>
    <dbReference type="NCBI Taxonomy" id="2571148"/>
    <lineage>
        <taxon>Bacteria</taxon>
        <taxon>Pseudomonadati</taxon>
        <taxon>Pseudomonadota</taxon>
        <taxon>Betaproteobacteria</taxon>
        <taxon>Neisseriales</taxon>
        <taxon>Chitinibacteraceae</taxon>
        <taxon>Chitiniphilus</taxon>
    </lineage>
</organism>
<evidence type="ECO:0000256" key="10">
    <source>
        <dbReference type="SAM" id="SignalP"/>
    </source>
</evidence>
<dbReference type="InterPro" id="IPR006311">
    <property type="entry name" value="TAT_signal"/>
</dbReference>
<dbReference type="InterPro" id="IPR002508">
    <property type="entry name" value="MurNAc-LAA_cat"/>
</dbReference>
<feature type="domain" description="MurNAc-LAA" evidence="11">
    <location>
        <begin position="256"/>
        <end position="411"/>
    </location>
</feature>
<keyword evidence="13" id="KW-1185">Reference proteome</keyword>
<evidence type="ECO:0000256" key="2">
    <source>
        <dbReference type="ARBA" id="ARBA00004418"/>
    </source>
</evidence>
<dbReference type="EMBL" id="SUMF01000017">
    <property type="protein sequence ID" value="TJZ71066.1"/>
    <property type="molecule type" value="Genomic_DNA"/>
</dbReference>
<feature type="chain" id="PRO_5020677065" description="N-acetylmuramoyl-L-alanine amidase AmiC" evidence="10">
    <location>
        <begin position="29"/>
        <end position="428"/>
    </location>
</feature>
<dbReference type="SMART" id="SM00646">
    <property type="entry name" value="Ami_3"/>
    <property type="match status" value="1"/>
</dbReference>
<proteinExistence type="inferred from homology"/>
<dbReference type="Pfam" id="PF11741">
    <property type="entry name" value="AMIN"/>
    <property type="match status" value="1"/>
</dbReference>
<sequence>MPDPDRRRLLGGAAGMLLLSVLPTGAHAATPTIVAVRMWPADAYTRVTLESDAPLSFKQFLLKNPNRLVVDLEGVELNGELQSLAGKLTADDPYIQQLRAGRFKPGVVRVVIDLKTEIKPQVFTLPPVGDYRNRLVIDLYPLVQNDPLLAFLDEQQTAASAPAAVAAAPAPAPATPPNKPQVVERGDLKVDRLVTVVLDPGHGGEDPGAVGPGGNHEKTVVLQIAKRLRALLEKEPNIRVVMTRDGDFFVPLGTRVRKARAAKADLFVSIHADAFTRPDANGSSVFALSERGATSTAAKWLAQTQNDADLIGGVKIDTKDIHLARTLMDLTQTATINDSLKLGKVMLGELGNINRLHKAQVEQAGFAVLKSPDIPSVLVETAFISNPAEERKLISDDYQQQMAAALHQGIKRYFAANPPPPRTKIAQG</sequence>
<dbReference type="GO" id="GO:0009253">
    <property type="term" value="P:peptidoglycan catabolic process"/>
    <property type="evidence" value="ECO:0007669"/>
    <property type="project" value="InterPro"/>
</dbReference>
<dbReference type="InterPro" id="IPR021731">
    <property type="entry name" value="AMIN_dom"/>
</dbReference>
<dbReference type="Proteomes" id="UP000310016">
    <property type="component" value="Unassembled WGS sequence"/>
</dbReference>
<evidence type="ECO:0000256" key="5">
    <source>
        <dbReference type="ARBA" id="ARBA00022729"/>
    </source>
</evidence>
<dbReference type="SUPFAM" id="SSF53187">
    <property type="entry name" value="Zn-dependent exopeptidases"/>
    <property type="match status" value="1"/>
</dbReference>
<dbReference type="Gene3D" id="3.40.630.40">
    <property type="entry name" value="Zn-dependent exopeptidases"/>
    <property type="match status" value="1"/>
</dbReference>
<evidence type="ECO:0000259" key="11">
    <source>
        <dbReference type="SMART" id="SM00646"/>
    </source>
</evidence>
<dbReference type="PANTHER" id="PTHR30404">
    <property type="entry name" value="N-ACETYLMURAMOYL-L-ALANINE AMIDASE"/>
    <property type="match status" value="1"/>
</dbReference>
<evidence type="ECO:0000256" key="7">
    <source>
        <dbReference type="ARBA" id="ARBA00022801"/>
    </source>
</evidence>
<comment type="subcellular location">
    <subcellularLocation>
        <location evidence="2">Periplasm</location>
    </subcellularLocation>
</comment>